<accession>A0A2N1EGM8</accession>
<evidence type="ECO:0000313" key="4">
    <source>
        <dbReference type="Proteomes" id="UP000233564"/>
    </source>
</evidence>
<sequence length="1614" mass="176605">MSSLPLPPTEDLLRRLPVCLTAIEHLLDAQPDFATLMAAHLRQALADLVPDTPLDPDAVFLNEYVYDSPTTDAPDRLEPKPRVTRTRNLTQVLQEAIATGKIPTEHAKEPQTGVVEQAVGFYSRAHDAGRDGELSALEVTAFNQLISNLQHDSQALYLRELDVFWTSAQAATGALSVSEAISQKQRIVFVLESDLTTYDALQEVAQAEQALQEKPTDTQALTDVAAAKAHLKVYTEGRQLIDNLVLHETSGTATRPQVVAITLYSTGQPDWSAALNGCFVLTERLHGTRPTVLYTPQLGVEVFEQFSTMENTLRRRLVAGAEKGRLLTNIALSQRRLVDEGLRSGQNLRYTPITGPVFRACLQAQRDQQEADIDQAFSATPTRFDTLAAALGAPLALPLKGSPSLNARVPAAVDPTTLPALAHTPPDPEQQAQLIQLWHSLNQQIEYVLAPDKHPSLEGVLSALLKETFPQQAQETGLYVNRYRTDSDGQRHFESSQSLLEALCALLRWEDEPQEQANHTEGVFSSATAFSAADQIAYTGTLTALAQTLLATLSAHITTYWHTPIAPELACPQARLIEVHRQALDVQARLGMADNTLSPQARRLIDRVLQCPTLARREARFSHGNRPGVYQLTLNTGDAQGVRLAGSFVLTSSDGSSPVHPHWPNGHKNLSTHKAGEGTVVLFTPSQGFEEFATLQTLHDTLKARIDAGDDTGRLLIASVPLLVLRGKTGLWGSDLRNTFAPIASDFVADNIQALLDKQQSDIEAILGLAEGEPDPQSNGRVELVELLDMAEPFVARNQRLLEHWRPDWEKRLSPADQKALQDHLRSADEKQNELSKQWHALIPTLAGYARQRVLLKIRALLPDHRAQDIDPDQTMVIRTTRTRISAGAGFGSVHERVVPSRVSLTNLLLQNNKPWSRSLSWTEDDTLQANLTTAQGNWLRNAQGEVITVDKERLQAWVKELNIGHEYTENILKKHLAPHTDTAVKKAWMASQAAALDYAALLARLSPDAYSTVLASDPVQNKGAAWMAAVLAATDPKVRQPVDGQAIVANALMFNPASDAPEGRGGQTVNGVLILSTAVDEMLVLYTPHAPDSVELREVASEAELIKLMRTSAWQAYLLARLPANTRLLNHRLVAHPGDVLEGLYRQNYLYLLDKTNTESVTNEELAYQSTLNKVMFGIEVVMTVLGGFPWGGHLTSSALRWVGRMGKTTVQALRKVGQSVAGLIVRRGGKGQVLFEFATATTTVTGAIRTAGIGIKPLQMLLRPARNTRKPDLTAYESAFRQESPALVVKDGIPAGSSLSEGTGIYRTPSNPPTWLVRAADGQGKEQVFRIQNSFKLYDPHGLVAPVLTPRAGVTPFKLRKLANQRWELDTLNRVPGGGPKVDSTVTVALRDWNAHVAANAQSANPLTTLNPADFFKSRAIAVKTWNKYVRQSGEINAAGLAKIGPAPAQGYAKFTDDLFKTWTGLGDETSQAAQAFVRAHHISPTVWARYVTKGGKLTEPGMTRSIRLANLPSGKRSKITDQHLLDWDRLYLRPEVPRTAPITKAQVMKYAFDNGLHIDSWMKYVSPKGGAFLRHNPAQSARLERLGIPSTAPQTAPLDLSAAGASAQAPA</sequence>
<feature type="domain" description="Dermonecrotic toxin N-terminal" evidence="2">
    <location>
        <begin position="843"/>
        <end position="1124"/>
    </location>
</feature>
<comment type="caution">
    <text evidence="3">The sequence shown here is derived from an EMBL/GenBank/DDBJ whole genome shotgun (WGS) entry which is preliminary data.</text>
</comment>
<proteinExistence type="predicted"/>
<dbReference type="Proteomes" id="UP000233564">
    <property type="component" value="Unassembled WGS sequence"/>
</dbReference>
<dbReference type="EMBL" id="NVXX01000001">
    <property type="protein sequence ID" value="PKH27669.1"/>
    <property type="molecule type" value="Genomic_DNA"/>
</dbReference>
<dbReference type="RefSeq" id="WP_101218383.1">
    <property type="nucleotide sequence ID" value="NZ_KZ477985.1"/>
</dbReference>
<dbReference type="Pfam" id="PF20178">
    <property type="entry name" value="ToxA_N"/>
    <property type="match status" value="3"/>
</dbReference>
<name>A0A2N1EGM8_PSEFL</name>
<protein>
    <recommendedName>
        <fullName evidence="2">Dermonecrotic toxin N-terminal domain-containing protein</fullName>
    </recommendedName>
</protein>
<gene>
    <name evidence="3" type="ORF">CIB54_02070</name>
</gene>
<feature type="domain" description="Dermonecrotic toxin N-terminal" evidence="2">
    <location>
        <begin position="473"/>
        <end position="706"/>
    </location>
</feature>
<feature type="compositionally biased region" description="Low complexity" evidence="1">
    <location>
        <begin position="1605"/>
        <end position="1614"/>
    </location>
</feature>
<reference evidence="3 4" key="1">
    <citation type="submission" date="2017-08" db="EMBL/GenBank/DDBJ databases">
        <authorList>
            <person name="de Groot N.N."/>
        </authorList>
    </citation>
    <scope>NUCLEOTIDE SEQUENCE [LARGE SCALE GENOMIC DNA]</scope>
    <source>
        <strain evidence="3 4">PfR 37</strain>
    </source>
</reference>
<evidence type="ECO:0000256" key="1">
    <source>
        <dbReference type="SAM" id="MobiDB-lite"/>
    </source>
</evidence>
<feature type="domain" description="Dermonecrotic toxin N-terminal" evidence="2">
    <location>
        <begin position="31"/>
        <end position="309"/>
    </location>
</feature>
<organism evidence="3 4">
    <name type="scientific">Pseudomonas fluorescens</name>
    <dbReference type="NCBI Taxonomy" id="294"/>
    <lineage>
        <taxon>Bacteria</taxon>
        <taxon>Pseudomonadati</taxon>
        <taxon>Pseudomonadota</taxon>
        <taxon>Gammaproteobacteria</taxon>
        <taxon>Pseudomonadales</taxon>
        <taxon>Pseudomonadaceae</taxon>
        <taxon>Pseudomonas</taxon>
    </lineage>
</organism>
<feature type="region of interest" description="Disordered" evidence="1">
    <location>
        <begin position="1594"/>
        <end position="1614"/>
    </location>
</feature>
<evidence type="ECO:0000259" key="2">
    <source>
        <dbReference type="Pfam" id="PF20178"/>
    </source>
</evidence>
<dbReference type="InterPro" id="IPR046673">
    <property type="entry name" value="ToxA_N"/>
</dbReference>
<evidence type="ECO:0000313" key="3">
    <source>
        <dbReference type="EMBL" id="PKH27669.1"/>
    </source>
</evidence>